<gene>
    <name evidence="1" type="ORF">UX60_C0014G0010</name>
</gene>
<protein>
    <submittedName>
        <fullName evidence="1">Uncharacterized protein</fullName>
    </submittedName>
</protein>
<dbReference type="AlphaFoldDB" id="A0A0G1QFY3"/>
<sequence>MDNNRNILKKFSYFSIDRLNIIGCWNLVIGD</sequence>
<proteinExistence type="predicted"/>
<accession>A0A0G1QFY3</accession>
<evidence type="ECO:0000313" key="1">
    <source>
        <dbReference type="EMBL" id="KKU43911.1"/>
    </source>
</evidence>
<dbReference type="EMBL" id="LCMV01000014">
    <property type="protein sequence ID" value="KKU43911.1"/>
    <property type="molecule type" value="Genomic_DNA"/>
</dbReference>
<organism evidence="1 2">
    <name type="scientific">Berkelbacteria bacterium GW2011_GWA2_46_7</name>
    <dbReference type="NCBI Taxonomy" id="1618335"/>
    <lineage>
        <taxon>Bacteria</taxon>
        <taxon>Candidatus Berkelbacteria</taxon>
    </lineage>
</organism>
<reference evidence="1 2" key="1">
    <citation type="journal article" date="2015" name="Nature">
        <title>rRNA introns, odd ribosomes, and small enigmatic genomes across a large radiation of phyla.</title>
        <authorList>
            <person name="Brown C.T."/>
            <person name="Hug L.A."/>
            <person name="Thomas B.C."/>
            <person name="Sharon I."/>
            <person name="Castelle C.J."/>
            <person name="Singh A."/>
            <person name="Wilkins M.J."/>
            <person name="Williams K.H."/>
            <person name="Banfield J.F."/>
        </authorList>
    </citation>
    <scope>NUCLEOTIDE SEQUENCE [LARGE SCALE GENOMIC DNA]</scope>
</reference>
<dbReference type="Proteomes" id="UP000034487">
    <property type="component" value="Unassembled WGS sequence"/>
</dbReference>
<comment type="caution">
    <text evidence="1">The sequence shown here is derived from an EMBL/GenBank/DDBJ whole genome shotgun (WGS) entry which is preliminary data.</text>
</comment>
<evidence type="ECO:0000313" key="2">
    <source>
        <dbReference type="Proteomes" id="UP000034487"/>
    </source>
</evidence>
<name>A0A0G1QFY3_9BACT</name>